<dbReference type="Gene3D" id="2.20.130.20">
    <property type="match status" value="1"/>
</dbReference>
<evidence type="ECO:0000256" key="9">
    <source>
        <dbReference type="SAM" id="SignalP"/>
    </source>
</evidence>
<dbReference type="InterPro" id="IPR036595">
    <property type="entry name" value="A-macroglobulin_rcpt-bd_sf"/>
</dbReference>
<evidence type="ECO:0000313" key="13">
    <source>
        <dbReference type="EnsemblMetazoa" id="MDOA010372-PA"/>
    </source>
</evidence>
<dbReference type="GO" id="GO:0004866">
    <property type="term" value="F:endopeptidase inhibitor activity"/>
    <property type="evidence" value="ECO:0007669"/>
    <property type="project" value="InterPro"/>
</dbReference>
<keyword evidence="1 9" id="KW-0732">Signal</keyword>
<feature type="signal peptide" evidence="9">
    <location>
        <begin position="1"/>
        <end position="20"/>
    </location>
</feature>
<gene>
    <name evidence="13" type="primary">101897128</name>
</gene>
<dbReference type="SUPFAM" id="SSF48239">
    <property type="entry name" value="Terpenoid cyclases/Protein prenyltransferases"/>
    <property type="match status" value="1"/>
</dbReference>
<evidence type="ECO:0000256" key="6">
    <source>
        <dbReference type="ARBA" id="ARBA00057615"/>
    </source>
</evidence>
<evidence type="ECO:0000259" key="12">
    <source>
        <dbReference type="SMART" id="SM01361"/>
    </source>
</evidence>
<dbReference type="PROSITE" id="PS00477">
    <property type="entry name" value="ALPHA_2_MACROGLOBULIN"/>
    <property type="match status" value="1"/>
</dbReference>
<dbReference type="InterPro" id="IPR008930">
    <property type="entry name" value="Terpenoid_cyclase/PrenylTrfase"/>
</dbReference>
<dbReference type="InterPro" id="IPR002890">
    <property type="entry name" value="MG2"/>
</dbReference>
<proteinExistence type="predicted"/>
<name>A0A1I8N0S9_MUSDO</name>
<evidence type="ECO:0000256" key="1">
    <source>
        <dbReference type="ARBA" id="ARBA00022729"/>
    </source>
</evidence>
<keyword evidence="5" id="KW-0325">Glycoprotein</keyword>
<dbReference type="InterPro" id="IPR011625">
    <property type="entry name" value="A2M_N_BRD"/>
</dbReference>
<dbReference type="Pfam" id="PF07678">
    <property type="entry name" value="TED_complement"/>
    <property type="match status" value="1"/>
</dbReference>
<dbReference type="SMART" id="SM01360">
    <property type="entry name" value="A2M"/>
    <property type="match status" value="1"/>
</dbReference>
<dbReference type="Pfam" id="PF17791">
    <property type="entry name" value="MG3"/>
    <property type="match status" value="1"/>
</dbReference>
<dbReference type="Gene3D" id="2.60.40.1930">
    <property type="match status" value="2"/>
</dbReference>
<dbReference type="Pfam" id="PF07703">
    <property type="entry name" value="A2M_BRD"/>
    <property type="match status" value="1"/>
</dbReference>
<dbReference type="STRING" id="7370.A0A1I8N0S9"/>
<dbReference type="Gene3D" id="2.60.40.1940">
    <property type="match status" value="1"/>
</dbReference>
<dbReference type="SMART" id="SM01419">
    <property type="entry name" value="Thiol-ester_cl"/>
    <property type="match status" value="1"/>
</dbReference>
<feature type="domain" description="Alpha-2-macroglobulin bait region" evidence="10">
    <location>
        <begin position="425"/>
        <end position="559"/>
    </location>
</feature>
<reference evidence="13" key="1">
    <citation type="submission" date="2020-05" db="UniProtKB">
        <authorList>
            <consortium name="EnsemblMetazoa"/>
        </authorList>
    </citation>
    <scope>IDENTIFICATION</scope>
    <source>
        <strain evidence="13">Aabys</strain>
    </source>
</reference>
<evidence type="ECO:0000256" key="3">
    <source>
        <dbReference type="ARBA" id="ARBA00022966"/>
    </source>
</evidence>
<feature type="chain" id="PRO_5044561171" description="TEP1-F" evidence="9">
    <location>
        <begin position="21"/>
        <end position="1353"/>
    </location>
</feature>
<dbReference type="InterPro" id="IPR013783">
    <property type="entry name" value="Ig-like_fold"/>
</dbReference>
<dbReference type="InterPro" id="IPR011626">
    <property type="entry name" value="Alpha-macroglobulin_TED"/>
</dbReference>
<dbReference type="Gene3D" id="2.60.120.1540">
    <property type="match status" value="1"/>
</dbReference>
<dbReference type="InterPro" id="IPR009048">
    <property type="entry name" value="A-macroglobulin_rcpt-bd"/>
</dbReference>
<dbReference type="SUPFAM" id="SSF49410">
    <property type="entry name" value="Alpha-macroglobulin receptor domain"/>
    <property type="match status" value="1"/>
</dbReference>
<evidence type="ECO:0000256" key="5">
    <source>
        <dbReference type="ARBA" id="ARBA00023180"/>
    </source>
</evidence>
<evidence type="ECO:0000259" key="11">
    <source>
        <dbReference type="SMART" id="SM01360"/>
    </source>
</evidence>
<sequence length="1353" mass="154690">MWRLLMWIAVFIGFSVIVASQGYYSLIAPGYIKSNRKYTVLLSLHQSPEPVKINIYIEGPTYQMEDNVFLKPFESKAITFRPPKLTAGQHRLIVEGASGLKFYNESELIAFPDAGPKIYIQTDKAVYKPGDEVQFRIVLLDEHTRPLQISEPIRVEVMDSDDNRVKQFKDITIIKGVYKNKFQLSPHPVMGSWAINVYLSGRYDFLVSKSIRVQKYLLPKFSVYIETKRDILLTDPLTLKALIYGQYTFDKYVEGQIKTQLVQVPKDVVLDEKEFQIKDLLNIEFNLNVTDMLRQAWGVRLNVELTEKFTGQKRNHSQFIDFHDEPYLIYVPSRSIHFAKGKPYQLTVMVKNWDHSAVQDSVTPVTMQHGERNYSAYLDTMGEAIFQFEHDPNSDHIIRYGNPTYKMSNILPYEPYKGNKTEPDLSLMLLGEKPLLGTPVRINVTSTKDMPYLKYTIVAHANIIQTQHIDLPTKPRSHIIEITPSIEMVPYTFVYVHYIDEGNYRYSEIVLNFPLEFENKVSITAPKKVKPGEEVTLELKAQPKSLVGVLAVDLGVYLLDPSYELKKYHILDSLRSDITRIPMLALVYPGLLSGVITMTNAHYEFVPLFFSTDQSPTDSSVLRFRKNFPETWIFENYEITNETTHLTLNIPDTVTTWRVTAFSVNEKTGFGIVDEPTHITTVQAFFITLSLPYAVKRGEIVAIPILIHNYHEQSLDTEVSLFNDKEEFYFMESTIFNKDVGSEDNRRSKNLTLGANSVGTVVFLINPRQVGEISLQVTATNPLSSDGIIEKLRVEPEGIRIDVNHAVFTSVVPNEPIEMTIPLNISGEKVPHSEFITLTVVADNMAPVLLNLNDLLSLPTGCGEQNMANFAPNVLVLQYLRSMGQYHKERDLVAKARRYIEIGFQQQLTYRHRNGGYSVFGQRKDREASTWLTAYTIRFFIKSLRYTMAMESHIIESGLDYLAKAQHEDGSFPYTGYLIYPAQQNRFGFTAFVLMAFLEDQKFARNYSTTIDKGLAFLNDHFDQINDVYALSIMAVTLQMAKQKSNSKKILDKLLQQKQTDNSTIWWSQNDRNRAKDVEITGYVLLALIEDGDYEEACKKAFKWLNQQRNKKGGFKSSQDTVVGLQALIKYSMKYKITGDVDILVSYTAMGGEMQEVESGEIAVDENNVKVLQSEELPQTTRAVEIQVTGLGASLIQLTYEYYIIAVETFQYFRIEPKVELPNPGEMSLDICFSYIEPNATATNMVVMEINLPSGFSVNEEDSDFLLDNEIVQRIEMKNSATNIVVYSEKLQPNVRNCLNIMAYKMYDVVHRKPASIIIYDYYDFYRYDTAFYDIYNETPQDGGGTGPGVRGL</sequence>
<dbReference type="SMART" id="SM01361">
    <property type="entry name" value="A2M_recep"/>
    <property type="match status" value="1"/>
</dbReference>
<dbReference type="eggNOG" id="KOG1366">
    <property type="taxonomic scope" value="Eukaryota"/>
</dbReference>
<dbReference type="Pfam" id="PF07677">
    <property type="entry name" value="A2M_recep"/>
    <property type="match status" value="1"/>
</dbReference>
<dbReference type="EnsemblMetazoa" id="MDOA010372-RA">
    <property type="protein sequence ID" value="MDOA010372-PA"/>
    <property type="gene ID" value="MDOA010372"/>
</dbReference>
<feature type="domain" description="Alpha-macroglobulin receptor-binding" evidence="12">
    <location>
        <begin position="1243"/>
        <end position="1333"/>
    </location>
</feature>
<dbReference type="Pfam" id="PF00207">
    <property type="entry name" value="A2M"/>
    <property type="match status" value="1"/>
</dbReference>
<dbReference type="InterPro" id="IPR019742">
    <property type="entry name" value="MacrogloblnA2_CS"/>
</dbReference>
<dbReference type="GO" id="GO:0005615">
    <property type="term" value="C:extracellular space"/>
    <property type="evidence" value="ECO:0007669"/>
    <property type="project" value="InterPro"/>
</dbReference>
<comment type="subunit">
    <text evidence="7">Heterodimer of a TEP1-N chain and an TEP1-C chain non-covalently linked. Forms a complex composed of TEP1-N and TEP1-C heterodimer, LRIM1 and APL1C; the interaction stabilizes TEP1-N and TEP1-C heterodimer, prevents its binding to tissues while circulating in the hemolymph and protects the thioester bond from hydrolysis. Mature TEP1 and to a lesser extent full-length TEP1 interact with SPCLIP1; the interaction is induced by microbial infection.</text>
</comment>
<dbReference type="Gene3D" id="2.60.40.2950">
    <property type="match status" value="1"/>
</dbReference>
<dbReference type="InterPro" id="IPR001599">
    <property type="entry name" value="Macroglobln_a2"/>
</dbReference>
<dbReference type="Gene3D" id="2.60.40.10">
    <property type="entry name" value="Immunoglobulins"/>
    <property type="match status" value="1"/>
</dbReference>
<dbReference type="Gene3D" id="6.20.50.160">
    <property type="match status" value="1"/>
</dbReference>
<dbReference type="Gene3D" id="2.60.40.690">
    <property type="entry name" value="Alpha-macroglobulin, receptor-binding domain"/>
    <property type="match status" value="1"/>
</dbReference>
<keyword evidence="3" id="KW-0882">Thioester bond</keyword>
<dbReference type="InterPro" id="IPR041555">
    <property type="entry name" value="MG3"/>
</dbReference>
<keyword evidence="4" id="KW-1015">Disulfide bond</keyword>
<evidence type="ECO:0000259" key="10">
    <source>
        <dbReference type="SMART" id="SM01359"/>
    </source>
</evidence>
<dbReference type="PANTHER" id="PTHR11412">
    <property type="entry name" value="MACROGLOBULIN / COMPLEMENT"/>
    <property type="match status" value="1"/>
</dbReference>
<evidence type="ECO:0000256" key="8">
    <source>
        <dbReference type="ARBA" id="ARBA00078071"/>
    </source>
</evidence>
<evidence type="ECO:0000256" key="4">
    <source>
        <dbReference type="ARBA" id="ARBA00023157"/>
    </source>
</evidence>
<dbReference type="SMART" id="SM01359">
    <property type="entry name" value="A2M_N_2"/>
    <property type="match status" value="1"/>
</dbReference>
<dbReference type="PANTHER" id="PTHR11412:SF136">
    <property type="entry name" value="CD109 ANTIGEN"/>
    <property type="match status" value="1"/>
</dbReference>
<comment type="function">
    <text evidence="6">Binds covalently through a thioester bond to the pathogen surface resulting in pathogen clearance.</text>
</comment>
<dbReference type="Pfam" id="PF01835">
    <property type="entry name" value="MG2"/>
    <property type="match status" value="1"/>
</dbReference>
<keyword evidence="2" id="KW-0391">Immunity</keyword>
<dbReference type="Gene3D" id="1.50.10.20">
    <property type="match status" value="1"/>
</dbReference>
<accession>A0A1I8N0S9</accession>
<dbReference type="VEuPathDB" id="VectorBase:MDOA010372"/>
<dbReference type="FunFam" id="2.60.40.1930:FF:000001">
    <property type="entry name" value="CD109 isoform 3"/>
    <property type="match status" value="1"/>
</dbReference>
<evidence type="ECO:0000256" key="2">
    <source>
        <dbReference type="ARBA" id="ARBA00022859"/>
    </source>
</evidence>
<dbReference type="GO" id="GO:0002376">
    <property type="term" value="P:immune system process"/>
    <property type="evidence" value="ECO:0007669"/>
    <property type="project" value="UniProtKB-KW"/>
</dbReference>
<dbReference type="OrthoDB" id="9998011at2759"/>
<dbReference type="InterPro" id="IPR050473">
    <property type="entry name" value="A2M/Complement_sys"/>
</dbReference>
<feature type="domain" description="Alpha-2-macroglobulin" evidence="11">
    <location>
        <begin position="631"/>
        <end position="721"/>
    </location>
</feature>
<protein>
    <recommendedName>
        <fullName evidence="8">TEP1-F</fullName>
    </recommendedName>
</protein>
<dbReference type="VEuPathDB" id="VectorBase:MDOMA2_002990"/>
<organism evidence="13">
    <name type="scientific">Musca domestica</name>
    <name type="common">House fly</name>
    <dbReference type="NCBI Taxonomy" id="7370"/>
    <lineage>
        <taxon>Eukaryota</taxon>
        <taxon>Metazoa</taxon>
        <taxon>Ecdysozoa</taxon>
        <taxon>Arthropoda</taxon>
        <taxon>Hexapoda</taxon>
        <taxon>Insecta</taxon>
        <taxon>Pterygota</taxon>
        <taxon>Neoptera</taxon>
        <taxon>Endopterygota</taxon>
        <taxon>Diptera</taxon>
        <taxon>Brachycera</taxon>
        <taxon>Muscomorpha</taxon>
        <taxon>Muscoidea</taxon>
        <taxon>Muscidae</taxon>
        <taxon>Musca</taxon>
    </lineage>
</organism>
<dbReference type="InterPro" id="IPR047565">
    <property type="entry name" value="Alpha-macroglob_thiol-ester_cl"/>
</dbReference>
<evidence type="ECO:0000256" key="7">
    <source>
        <dbReference type="ARBA" id="ARBA00063781"/>
    </source>
</evidence>